<dbReference type="PANTHER" id="PTHR43585">
    <property type="entry name" value="FUMIPYRROLE BIOSYNTHESIS PROTEIN C"/>
    <property type="match status" value="1"/>
</dbReference>
<proteinExistence type="predicted"/>
<evidence type="ECO:0000256" key="2">
    <source>
        <dbReference type="ARBA" id="ARBA00022741"/>
    </source>
</evidence>
<reference evidence="6" key="1">
    <citation type="submission" date="2012-07" db="EMBL/GenBank/DDBJ databases">
        <title>The Genome Sequence of Myroides odoratimimus CCUG 10230.</title>
        <authorList>
            <consortium name="The Broad Institute Genome Sequencing Platform"/>
            <person name="Earl A."/>
            <person name="Ward D."/>
            <person name="Feldgarden M."/>
            <person name="Gevers D."/>
            <person name="Huys G."/>
            <person name="Walker B."/>
            <person name="Young S.K."/>
            <person name="Zeng Q."/>
            <person name="Gargeya S."/>
            <person name="Fitzgerald M."/>
            <person name="Haas B."/>
            <person name="Abouelleil A."/>
            <person name="Alvarado L."/>
            <person name="Arachchi H.M."/>
            <person name="Berlin A.M."/>
            <person name="Chapman S.B."/>
            <person name="Goldberg J."/>
            <person name="Griggs A."/>
            <person name="Gujja S."/>
            <person name="Hansen M."/>
            <person name="Howarth C."/>
            <person name="Imamovic A."/>
            <person name="Larimer J."/>
            <person name="McCowen C."/>
            <person name="Montmayeur A."/>
            <person name="Murphy C."/>
            <person name="Neiman D."/>
            <person name="Pearson M."/>
            <person name="Priest M."/>
            <person name="Roberts A."/>
            <person name="Saif S."/>
            <person name="Shea T."/>
            <person name="Sisk P."/>
            <person name="Sykes S."/>
            <person name="Wortman J."/>
            <person name="Nusbaum C."/>
            <person name="Birren B."/>
        </authorList>
    </citation>
    <scope>NUCLEOTIDE SEQUENCE [LARGE SCALE GENOMIC DNA]</scope>
    <source>
        <strain evidence="6">CCUG 10230</strain>
    </source>
</reference>
<dbReference type="PANTHER" id="PTHR43585:SF2">
    <property type="entry name" value="ATP-GRASP ENZYME FSQD"/>
    <property type="match status" value="1"/>
</dbReference>
<keyword evidence="2 4" id="KW-0547">Nucleotide-binding</keyword>
<evidence type="ECO:0000259" key="5">
    <source>
        <dbReference type="PROSITE" id="PS50975"/>
    </source>
</evidence>
<accession>A0ABP2NC21</accession>
<evidence type="ECO:0000256" key="4">
    <source>
        <dbReference type="PROSITE-ProRule" id="PRU00409"/>
    </source>
</evidence>
<protein>
    <recommendedName>
        <fullName evidence="5">ATP-grasp domain-containing protein</fullName>
    </recommendedName>
</protein>
<feature type="domain" description="ATP-grasp" evidence="5">
    <location>
        <begin position="107"/>
        <end position="301"/>
    </location>
</feature>
<dbReference type="InterPro" id="IPR016185">
    <property type="entry name" value="PreATP-grasp_dom_sf"/>
</dbReference>
<dbReference type="Gene3D" id="3.40.50.20">
    <property type="match status" value="1"/>
</dbReference>
<dbReference type="EMBL" id="AGEC02000019">
    <property type="protein sequence ID" value="EHO10190.1"/>
    <property type="molecule type" value="Genomic_DNA"/>
</dbReference>
<dbReference type="InterPro" id="IPR052032">
    <property type="entry name" value="ATP-dep_AA_Ligase"/>
</dbReference>
<dbReference type="SUPFAM" id="SSF56059">
    <property type="entry name" value="Glutathione synthetase ATP-binding domain-like"/>
    <property type="match status" value="1"/>
</dbReference>
<gene>
    <name evidence="6" type="ORF">HMPREF9712_01295</name>
</gene>
<organism evidence="6 7">
    <name type="scientific">Myroides odoratimimus CCUG 10230</name>
    <dbReference type="NCBI Taxonomy" id="883150"/>
    <lineage>
        <taxon>Bacteria</taxon>
        <taxon>Pseudomonadati</taxon>
        <taxon>Bacteroidota</taxon>
        <taxon>Flavobacteriia</taxon>
        <taxon>Flavobacteriales</taxon>
        <taxon>Flavobacteriaceae</taxon>
        <taxon>Myroides</taxon>
    </lineage>
</organism>
<dbReference type="Gene3D" id="3.30.1490.20">
    <property type="entry name" value="ATP-grasp fold, A domain"/>
    <property type="match status" value="1"/>
</dbReference>
<dbReference type="InterPro" id="IPR003806">
    <property type="entry name" value="ATP-grasp_PylC-type"/>
</dbReference>
<keyword evidence="1" id="KW-0436">Ligase</keyword>
<name>A0ABP2NC21_9FLAO</name>
<evidence type="ECO:0000256" key="1">
    <source>
        <dbReference type="ARBA" id="ARBA00022598"/>
    </source>
</evidence>
<dbReference type="InterPro" id="IPR013815">
    <property type="entry name" value="ATP_grasp_subdomain_1"/>
</dbReference>
<keyword evidence="3 4" id="KW-0067">ATP-binding</keyword>
<evidence type="ECO:0000313" key="7">
    <source>
        <dbReference type="Proteomes" id="UP000005402"/>
    </source>
</evidence>
<keyword evidence="7" id="KW-1185">Reference proteome</keyword>
<sequence length="396" mass="44539">MKKLLFLGGSFSQVPAIKRAKELGYYVITVDYLPNNPGHVYSDEYFNVSTTDKEAILNLAKDLGIEGIIAYASDPGAPVAAYVAEKLELPTSPLESIEILGEKHLWRKFLLDNGFDVPNSQSGKEVSNFNFYDWNFPLMVKPVDSSGSKGVTKIFKESEFKNAFIYAQEFSRNKIVIVEEFIEKVGCQIGGDGFYGKDRLDFVCFGDQYVDQNTNPFVPAGMMFPSSIEEFLKRKIFKEIERALSLLRVQNLSFNLEVMLDKQGRVYLMEIGPRNGGNFIPQVIESLTGVSLVDLALKSAVGEIDKVSVFETISQCCFGYYAVHSNKVGKLNNIKYLLPSTISIIDSSMFKKTGDLVEKFNGSNCTIGILVLKFLNKEVMIDFYNNVDKYIQVFYE</sequence>
<comment type="caution">
    <text evidence="6">The sequence shown here is derived from an EMBL/GenBank/DDBJ whole genome shotgun (WGS) entry which is preliminary data.</text>
</comment>
<dbReference type="Proteomes" id="UP000005402">
    <property type="component" value="Unassembled WGS sequence"/>
</dbReference>
<dbReference type="InterPro" id="IPR011761">
    <property type="entry name" value="ATP-grasp"/>
</dbReference>
<evidence type="ECO:0000256" key="3">
    <source>
        <dbReference type="ARBA" id="ARBA00022840"/>
    </source>
</evidence>
<dbReference type="RefSeq" id="WP_006258050.1">
    <property type="nucleotide sequence ID" value="NZ_KE161016.1"/>
</dbReference>
<dbReference type="SUPFAM" id="SSF52440">
    <property type="entry name" value="PreATP-grasp domain"/>
    <property type="match status" value="1"/>
</dbReference>
<dbReference type="Pfam" id="PF02655">
    <property type="entry name" value="ATP-grasp_3"/>
    <property type="match status" value="1"/>
</dbReference>
<dbReference type="PROSITE" id="PS50975">
    <property type="entry name" value="ATP_GRASP"/>
    <property type="match status" value="1"/>
</dbReference>
<dbReference type="Gene3D" id="3.30.470.20">
    <property type="entry name" value="ATP-grasp fold, B domain"/>
    <property type="match status" value="1"/>
</dbReference>
<evidence type="ECO:0000313" key="6">
    <source>
        <dbReference type="EMBL" id="EHO10190.1"/>
    </source>
</evidence>